<dbReference type="EMBL" id="PCXQ01000005">
    <property type="protein sequence ID" value="PJE50690.1"/>
    <property type="molecule type" value="Genomic_DNA"/>
</dbReference>
<evidence type="ECO:0000313" key="1">
    <source>
        <dbReference type="EMBL" id="PJE50690.1"/>
    </source>
</evidence>
<comment type="caution">
    <text evidence="1">The sequence shown here is derived from an EMBL/GenBank/DDBJ whole genome shotgun (WGS) entry which is preliminary data.</text>
</comment>
<accession>A0A2J0Q6W1</accession>
<name>A0A2J0Q6W1_9BACT</name>
<reference evidence="1 2" key="1">
    <citation type="submission" date="2017-09" db="EMBL/GenBank/DDBJ databases">
        <title>Depth-based differentiation of microbial function through sediment-hosted aquifers and enrichment of novel symbionts in the deep terrestrial subsurface.</title>
        <authorList>
            <person name="Probst A.J."/>
            <person name="Ladd B."/>
            <person name="Jarett J.K."/>
            <person name="Geller-Mcgrath D.E."/>
            <person name="Sieber C.M."/>
            <person name="Emerson J.B."/>
            <person name="Anantharaman K."/>
            <person name="Thomas B.C."/>
            <person name="Malmstrom R."/>
            <person name="Stieglmeier M."/>
            <person name="Klingl A."/>
            <person name="Woyke T."/>
            <person name="Ryan C.M."/>
            <person name="Banfield J.F."/>
        </authorList>
    </citation>
    <scope>NUCLEOTIDE SEQUENCE [LARGE SCALE GENOMIC DNA]</scope>
    <source>
        <strain evidence="1">CG10_big_fil_rev_8_21_14_0_10_36_16</strain>
    </source>
</reference>
<dbReference type="Proteomes" id="UP000228496">
    <property type="component" value="Unassembled WGS sequence"/>
</dbReference>
<gene>
    <name evidence="1" type="ORF">COV29_03070</name>
</gene>
<protein>
    <submittedName>
        <fullName evidence="1">Uncharacterized protein</fullName>
    </submittedName>
</protein>
<evidence type="ECO:0000313" key="2">
    <source>
        <dbReference type="Proteomes" id="UP000228496"/>
    </source>
</evidence>
<organism evidence="1 2">
    <name type="scientific">Candidatus Yanofskybacteria bacterium CG10_big_fil_rev_8_21_14_0_10_36_16</name>
    <dbReference type="NCBI Taxonomy" id="1975096"/>
    <lineage>
        <taxon>Bacteria</taxon>
        <taxon>Candidatus Yanofskyibacteriota</taxon>
    </lineage>
</organism>
<proteinExistence type="predicted"/>
<sequence length="157" mass="18191">MVERSKHGDVICYTTVLNGTNRSSKSSVGLTIIENESEHLYWIPRQQNGEYQELLIKTKAKEAKHILISLNDFYRELILKGATEFKLTTSKVCFKPKENDEVEITFSKPGFFNQILSRRKSQKRPYHDIIITAKKSDLIASLKEILNKFDRLKNKEG</sequence>
<dbReference type="AlphaFoldDB" id="A0A2J0Q6W1"/>